<reference evidence="1 2" key="1">
    <citation type="journal article" date="2019" name="Commun. Biol.">
        <title>The bagworm genome reveals a unique fibroin gene that provides high tensile strength.</title>
        <authorList>
            <person name="Kono N."/>
            <person name="Nakamura H."/>
            <person name="Ohtoshi R."/>
            <person name="Tomita M."/>
            <person name="Numata K."/>
            <person name="Arakawa K."/>
        </authorList>
    </citation>
    <scope>NUCLEOTIDE SEQUENCE [LARGE SCALE GENOMIC DNA]</scope>
</reference>
<proteinExistence type="predicted"/>
<dbReference type="EMBL" id="BGZK01000205">
    <property type="protein sequence ID" value="GBP28279.1"/>
    <property type="molecule type" value="Genomic_DNA"/>
</dbReference>
<evidence type="ECO:0000313" key="2">
    <source>
        <dbReference type="Proteomes" id="UP000299102"/>
    </source>
</evidence>
<gene>
    <name evidence="1" type="ORF">EVAR_11738_1</name>
</gene>
<keyword evidence="2" id="KW-1185">Reference proteome</keyword>
<organism evidence="1 2">
    <name type="scientific">Eumeta variegata</name>
    <name type="common">Bagworm moth</name>
    <name type="synonym">Eumeta japonica</name>
    <dbReference type="NCBI Taxonomy" id="151549"/>
    <lineage>
        <taxon>Eukaryota</taxon>
        <taxon>Metazoa</taxon>
        <taxon>Ecdysozoa</taxon>
        <taxon>Arthropoda</taxon>
        <taxon>Hexapoda</taxon>
        <taxon>Insecta</taxon>
        <taxon>Pterygota</taxon>
        <taxon>Neoptera</taxon>
        <taxon>Endopterygota</taxon>
        <taxon>Lepidoptera</taxon>
        <taxon>Glossata</taxon>
        <taxon>Ditrysia</taxon>
        <taxon>Tineoidea</taxon>
        <taxon>Psychidae</taxon>
        <taxon>Oiketicinae</taxon>
        <taxon>Eumeta</taxon>
    </lineage>
</organism>
<protein>
    <submittedName>
        <fullName evidence="1">Uncharacterized protein</fullName>
    </submittedName>
</protein>
<comment type="caution">
    <text evidence="1">The sequence shown here is derived from an EMBL/GenBank/DDBJ whole genome shotgun (WGS) entry which is preliminary data.</text>
</comment>
<dbReference type="Proteomes" id="UP000299102">
    <property type="component" value="Unassembled WGS sequence"/>
</dbReference>
<name>A0A4C1UPM4_EUMVA</name>
<sequence>MFGRGSDPPGGNLFLDDRVVLTICVIQKSEGEPTEIVNHRQLRGIYPGWTHLLMGPRLTLVAVPELKTGRGTESRLRTESEIDNETGVKIECGKGTRIESLIGIEI</sequence>
<evidence type="ECO:0000313" key="1">
    <source>
        <dbReference type="EMBL" id="GBP28279.1"/>
    </source>
</evidence>
<dbReference type="AlphaFoldDB" id="A0A4C1UPM4"/>
<accession>A0A4C1UPM4</accession>